<evidence type="ECO:0000256" key="10">
    <source>
        <dbReference type="ARBA" id="ARBA00022927"/>
    </source>
</evidence>
<proteinExistence type="inferred from homology"/>
<dbReference type="GO" id="GO:0015031">
    <property type="term" value="P:protein transport"/>
    <property type="evidence" value="ECO:0007669"/>
    <property type="project" value="UniProtKB-KW"/>
</dbReference>
<keyword evidence="5" id="KW-0963">Cytoplasm</keyword>
<dbReference type="FunFam" id="2.130.10.10:FF:000009">
    <property type="entry name" value="Protein transport protein Sec31A isoform A"/>
    <property type="match status" value="1"/>
</dbReference>
<dbReference type="AlphaFoldDB" id="A0A6A4T6R8"/>
<feature type="compositionally biased region" description="Low complexity" evidence="18">
    <location>
        <begin position="636"/>
        <end position="645"/>
    </location>
</feature>
<dbReference type="PROSITE" id="PS50082">
    <property type="entry name" value="WD_REPEATS_2"/>
    <property type="match status" value="2"/>
</dbReference>
<feature type="repeat" description="WD" evidence="17">
    <location>
        <begin position="275"/>
        <end position="317"/>
    </location>
</feature>
<dbReference type="EMBL" id="VEVO01000008">
    <property type="protein sequence ID" value="KAF0038864.1"/>
    <property type="molecule type" value="Genomic_DNA"/>
</dbReference>
<keyword evidence="10" id="KW-0653">Protein transport</keyword>
<gene>
    <name evidence="19" type="ORF">F2P81_009348</name>
</gene>
<evidence type="ECO:0000256" key="1">
    <source>
        <dbReference type="ARBA" id="ARBA00004299"/>
    </source>
</evidence>
<evidence type="ECO:0000256" key="2">
    <source>
        <dbReference type="ARBA" id="ARBA00004406"/>
    </source>
</evidence>
<keyword evidence="9" id="KW-0931">ER-Golgi transport</keyword>
<feature type="compositionally biased region" description="Acidic residues" evidence="18">
    <location>
        <begin position="592"/>
        <end position="607"/>
    </location>
</feature>
<dbReference type="PANTHER" id="PTHR13923">
    <property type="entry name" value="SEC31-RELATED PROTEIN"/>
    <property type="match status" value="1"/>
</dbReference>
<feature type="compositionally biased region" description="Acidic residues" evidence="18">
    <location>
        <begin position="615"/>
        <end position="625"/>
    </location>
</feature>
<dbReference type="GO" id="GO:0070971">
    <property type="term" value="C:endoplasmic reticulum exit site"/>
    <property type="evidence" value="ECO:0007669"/>
    <property type="project" value="TreeGrafter"/>
</dbReference>
<evidence type="ECO:0000256" key="6">
    <source>
        <dbReference type="ARBA" id="ARBA00022574"/>
    </source>
</evidence>
<dbReference type="GO" id="GO:0007029">
    <property type="term" value="P:endoplasmic reticulum organization"/>
    <property type="evidence" value="ECO:0007669"/>
    <property type="project" value="TreeGrafter"/>
</dbReference>
<organism evidence="19 20">
    <name type="scientific">Scophthalmus maximus</name>
    <name type="common">Turbot</name>
    <name type="synonym">Psetta maxima</name>
    <dbReference type="NCBI Taxonomy" id="52904"/>
    <lineage>
        <taxon>Eukaryota</taxon>
        <taxon>Metazoa</taxon>
        <taxon>Chordata</taxon>
        <taxon>Craniata</taxon>
        <taxon>Vertebrata</taxon>
        <taxon>Euteleostomi</taxon>
        <taxon>Actinopterygii</taxon>
        <taxon>Neopterygii</taxon>
        <taxon>Teleostei</taxon>
        <taxon>Neoteleostei</taxon>
        <taxon>Acanthomorphata</taxon>
        <taxon>Carangaria</taxon>
        <taxon>Pleuronectiformes</taxon>
        <taxon>Pleuronectoidei</taxon>
        <taxon>Scophthalmidae</taxon>
        <taxon>Scophthalmus</taxon>
    </lineage>
</organism>
<evidence type="ECO:0000313" key="19">
    <source>
        <dbReference type="EMBL" id="KAF0038864.1"/>
    </source>
</evidence>
<dbReference type="Pfam" id="PF00400">
    <property type="entry name" value="WD40"/>
    <property type="match status" value="2"/>
</dbReference>
<dbReference type="GO" id="GO:0005789">
    <property type="term" value="C:endoplasmic reticulum membrane"/>
    <property type="evidence" value="ECO:0007669"/>
    <property type="project" value="UniProtKB-SubCell"/>
</dbReference>
<dbReference type="GO" id="GO:0030127">
    <property type="term" value="C:COPII vesicle coat"/>
    <property type="evidence" value="ECO:0007669"/>
    <property type="project" value="TreeGrafter"/>
</dbReference>
<dbReference type="InterPro" id="IPR036322">
    <property type="entry name" value="WD40_repeat_dom_sf"/>
</dbReference>
<keyword evidence="12" id="KW-0968">Cytoplasmic vesicle</keyword>
<comment type="similarity">
    <text evidence="3">Belongs to the WD repeat SEC31 family.</text>
</comment>
<comment type="subcellular location">
    <subcellularLocation>
        <location evidence="1">Cytoplasmic vesicle</location>
        <location evidence="1">COPII-coated vesicle membrane</location>
        <topology evidence="1">Peripheral membrane protein</topology>
        <orientation evidence="1">Cytoplasmic side</orientation>
    </subcellularLocation>
    <subcellularLocation>
        <location evidence="2">Endoplasmic reticulum membrane</location>
        <topology evidence="2">Peripheral membrane protein</topology>
    </subcellularLocation>
</comment>
<evidence type="ECO:0000256" key="11">
    <source>
        <dbReference type="ARBA" id="ARBA00023136"/>
    </source>
</evidence>
<dbReference type="InterPro" id="IPR015943">
    <property type="entry name" value="WD40/YVTN_repeat-like_dom_sf"/>
</dbReference>
<evidence type="ECO:0000256" key="14">
    <source>
        <dbReference type="ARBA" id="ARBA00039468"/>
    </source>
</evidence>
<accession>A0A6A4T6R8</accession>
<keyword evidence="8" id="KW-0256">Endoplasmic reticulum</keyword>
<keyword evidence="11" id="KW-0472">Membrane</keyword>
<evidence type="ECO:0000256" key="13">
    <source>
        <dbReference type="ARBA" id="ARBA00025471"/>
    </source>
</evidence>
<evidence type="ECO:0000256" key="18">
    <source>
        <dbReference type="SAM" id="MobiDB-lite"/>
    </source>
</evidence>
<dbReference type="PANTHER" id="PTHR13923:SF23">
    <property type="entry name" value="PROTEIN TRANSPORT PROTEIN SEC31A"/>
    <property type="match status" value="1"/>
</dbReference>
<dbReference type="SMART" id="SM00320">
    <property type="entry name" value="WD40"/>
    <property type="match status" value="6"/>
</dbReference>
<dbReference type="Proteomes" id="UP000438429">
    <property type="component" value="Unassembled WGS sequence"/>
</dbReference>
<evidence type="ECO:0000256" key="15">
    <source>
        <dbReference type="ARBA" id="ARBA00041470"/>
    </source>
</evidence>
<comment type="caution">
    <text evidence="19">The sequence shown here is derived from an EMBL/GenBank/DDBJ whole genome shotgun (WGS) entry which is preliminary data.</text>
</comment>
<evidence type="ECO:0000256" key="7">
    <source>
        <dbReference type="ARBA" id="ARBA00022737"/>
    </source>
</evidence>
<dbReference type="Gene3D" id="2.130.10.10">
    <property type="entry name" value="YVTN repeat-like/Quinoprotein amine dehydrogenase"/>
    <property type="match status" value="1"/>
</dbReference>
<evidence type="ECO:0000256" key="16">
    <source>
        <dbReference type="ARBA" id="ARBA00043112"/>
    </source>
</evidence>
<dbReference type="Gene3D" id="1.25.40.1030">
    <property type="match status" value="2"/>
</dbReference>
<evidence type="ECO:0000256" key="9">
    <source>
        <dbReference type="ARBA" id="ARBA00022892"/>
    </source>
</evidence>
<comment type="function">
    <text evidence="13">Component of the coat protein complex II (COPII) which promotes the formation of transport vesicles from the endoplasmic reticulum (ER). The coat has two main functions, the physical deformation of the endoplasmic reticulum membrane into vesicles and the selection of cargo molecules.</text>
</comment>
<feature type="region of interest" description="Disordered" evidence="18">
    <location>
        <begin position="575"/>
        <end position="661"/>
    </location>
</feature>
<evidence type="ECO:0000256" key="3">
    <source>
        <dbReference type="ARBA" id="ARBA00009358"/>
    </source>
</evidence>
<evidence type="ECO:0000256" key="17">
    <source>
        <dbReference type="PROSITE-ProRule" id="PRU00221"/>
    </source>
</evidence>
<dbReference type="GO" id="GO:0090110">
    <property type="term" value="P:COPII-coated vesicle cargo loading"/>
    <property type="evidence" value="ECO:0007669"/>
    <property type="project" value="TreeGrafter"/>
</dbReference>
<dbReference type="SUPFAM" id="SSF50978">
    <property type="entry name" value="WD40 repeat-like"/>
    <property type="match status" value="1"/>
</dbReference>
<keyword evidence="4" id="KW-0813">Transport</keyword>
<evidence type="ECO:0000256" key="5">
    <source>
        <dbReference type="ARBA" id="ARBA00022490"/>
    </source>
</evidence>
<feature type="compositionally biased region" description="Pro residues" evidence="18">
    <location>
        <begin position="646"/>
        <end position="660"/>
    </location>
</feature>
<sequence length="965" mass="104749">MGKNNVTLVVCSVVFQSDLMKLKEINRTAIQSWSPAQHHPIYLATGTSAQQLDASFSTNASLEFFELDLSEPSLDMKSCGSLSSTHRYHKLVWGPYGMDSDCHPSGVLIAGGENGNVILYDPAKILAGESDVIITESDRHTGPVRALDVNPFQTNLIASGGNESEIFIWDMNNFGSPMTPGPKTQPLEDISCVSWNRQVQHILASASPSGRASVWDLRKNDLIIKVSDHSNRMHCSGLAWNPEVATQLVLSSEDDRLPVIQMWDLRFATSPLKVLENHTRGVLSIAWSSADPELLLSCGKDSRILCWNPNTAEVLYDLPTSSQWCFDIQWCPRNPAVLSAASFDGHIDIYSIMGGSSQAQSQRHADQISTSFGNMDPFGTGQALPPLQLPHTPAPPAAVNPLKKPPKWIRRPVGASFAFGGKLVSLENAKPNPQQPQQPASHVVHVSQVVTETAFLKRSDQLQATLSTGGFVDFCQEKLHAAENEFEKTIWSFLKANFESDIRSKFLELLGYNKEELAVKISAALEEKPADPPKVAVPAPVVTQPLPDLSLLPSADNPEAAFDMIAAANLQPAATLDLDPTPGAESEKSEEADPENDLPNSEPEENVDQGTTAPVEEEEQEEEEQQQQQSPAETSAPVQEAAQVPAPAPAPSPASIPAPAPAEGVSLSISQDVDGLITQALLTGDFEGAVDLCLYDNRMADSIILAIAGGAELLEKTQKKYFTKTHSKITKDLVEKVVVLRRAVEQTQRSGPAAVGILLAEKMSQYADLLASQGSLSTAITYLPDNTNQAEPSNPMYGMPASCTAAPPPPSSTPAYMFSQQYQRPQNGWNDPPALSRVPKKKPLQSIPAEKITKKPIPDEHMVLKNTFEGLIQKCLAVATDPQTKRKLDDANKRLEALYDKLREQTLSPAIVGGLHNIARTIESRAYTEGLNIHTHIVSNSNFSETSAFMPVLKVVLTQANKLGV</sequence>
<reference evidence="19 20" key="1">
    <citation type="submission" date="2019-06" db="EMBL/GenBank/DDBJ databases">
        <title>Draft genomes of female and male turbot (Scophthalmus maximus).</title>
        <authorList>
            <person name="Xu H."/>
            <person name="Xu X.-W."/>
            <person name="Shao C."/>
            <person name="Chen S."/>
        </authorList>
    </citation>
    <scope>NUCLEOTIDE SEQUENCE [LARGE SCALE GENOMIC DNA]</scope>
    <source>
        <strain evidence="19">Ysfricsl-2016a</strain>
        <tissue evidence="19">Blood</tissue>
    </source>
</reference>
<dbReference type="InterPro" id="IPR001680">
    <property type="entry name" value="WD40_rpt"/>
</dbReference>
<protein>
    <recommendedName>
        <fullName evidence="14">Protein transport protein Sec31A</fullName>
    </recommendedName>
    <alternativeName>
        <fullName evidence="16">SEC31-like protein 1</fullName>
    </alternativeName>
    <alternativeName>
        <fullName evidence="15">SEC31-related protein A</fullName>
    </alternativeName>
</protein>
<keyword evidence="7" id="KW-0677">Repeat</keyword>
<name>A0A6A4T6R8_SCOMX</name>
<evidence type="ECO:0000313" key="20">
    <source>
        <dbReference type="Proteomes" id="UP000438429"/>
    </source>
</evidence>
<evidence type="ECO:0000256" key="8">
    <source>
        <dbReference type="ARBA" id="ARBA00022824"/>
    </source>
</evidence>
<dbReference type="GO" id="GO:0005198">
    <property type="term" value="F:structural molecule activity"/>
    <property type="evidence" value="ECO:0007669"/>
    <property type="project" value="TreeGrafter"/>
</dbReference>
<keyword evidence="6 17" id="KW-0853">WD repeat</keyword>
<feature type="repeat" description="WD" evidence="17">
    <location>
        <begin position="137"/>
        <end position="173"/>
    </location>
</feature>
<evidence type="ECO:0000256" key="4">
    <source>
        <dbReference type="ARBA" id="ARBA00022448"/>
    </source>
</evidence>
<dbReference type="FunFam" id="1.20.940.10:FF:000001">
    <property type="entry name" value="Protein transport protein Sec31A isoform A"/>
    <property type="match status" value="1"/>
</dbReference>
<dbReference type="Gene3D" id="1.20.940.10">
    <property type="entry name" value="Functional domain of the splicing factor Prp18"/>
    <property type="match status" value="1"/>
</dbReference>
<dbReference type="InterPro" id="IPR040251">
    <property type="entry name" value="SEC31-like"/>
</dbReference>
<evidence type="ECO:0000256" key="12">
    <source>
        <dbReference type="ARBA" id="ARBA00023329"/>
    </source>
</evidence>